<reference evidence="2 3" key="1">
    <citation type="submission" date="2023-03" db="EMBL/GenBank/DDBJ databases">
        <title>Complete genome of Arcanobacterium canis strain DSM 25104 isolated in 2010 from a canine otitis externa in Germany.</title>
        <authorList>
            <person name="Borowiak M."/>
            <person name="Kreitlow A."/>
            <person name="Malorny B."/>
            <person name="Laemmler C."/>
            <person name="Prenger-Berninghoff E."/>
            <person name="Ploetz M."/>
            <person name="Abdulmawjood A."/>
        </authorList>
    </citation>
    <scope>NUCLEOTIDE SEQUENCE [LARGE SCALE GENOMIC DNA]</scope>
    <source>
        <strain evidence="2 3">DSM 25104</strain>
    </source>
</reference>
<accession>A0ABY8G2G4</accession>
<dbReference type="SUPFAM" id="SSF101473">
    <property type="entry name" value="DhaL-like"/>
    <property type="match status" value="1"/>
</dbReference>
<dbReference type="InterPro" id="IPR004007">
    <property type="entry name" value="DhaL_dom"/>
</dbReference>
<evidence type="ECO:0000313" key="3">
    <source>
        <dbReference type="Proteomes" id="UP001215216"/>
    </source>
</evidence>
<organism evidence="2 3">
    <name type="scientific">Arcanobacterium canis</name>
    <dbReference type="NCBI Taxonomy" id="999183"/>
    <lineage>
        <taxon>Bacteria</taxon>
        <taxon>Bacillati</taxon>
        <taxon>Actinomycetota</taxon>
        <taxon>Actinomycetes</taxon>
        <taxon>Actinomycetales</taxon>
        <taxon>Actinomycetaceae</taxon>
        <taxon>Arcanobacterium</taxon>
    </lineage>
</organism>
<dbReference type="Proteomes" id="UP001215216">
    <property type="component" value="Chromosome"/>
</dbReference>
<dbReference type="PROSITE" id="PS51480">
    <property type="entry name" value="DHAL"/>
    <property type="match status" value="1"/>
</dbReference>
<sequence length="78" mass="7712">MLAPHSPPPSYRPASPATLKRAFAAAAKAAAAGSELTTTMTAVHGRAAFAAARSVGVLDGGSVVGKLIIEGIARAAEK</sequence>
<protein>
    <submittedName>
        <fullName evidence="2">DAK2 domain-containing protein</fullName>
    </submittedName>
</protein>
<gene>
    <name evidence="2" type="ORF">P7079_00455</name>
</gene>
<feature type="domain" description="DhaL" evidence="1">
    <location>
        <begin position="1"/>
        <end position="74"/>
    </location>
</feature>
<evidence type="ECO:0000259" key="1">
    <source>
        <dbReference type="PROSITE" id="PS51480"/>
    </source>
</evidence>
<name>A0ABY8G2G4_9ACTO</name>
<evidence type="ECO:0000313" key="2">
    <source>
        <dbReference type="EMBL" id="WFM84179.1"/>
    </source>
</evidence>
<dbReference type="Pfam" id="PF02734">
    <property type="entry name" value="Dak2"/>
    <property type="match status" value="1"/>
</dbReference>
<dbReference type="InterPro" id="IPR036117">
    <property type="entry name" value="DhaL_dom_sf"/>
</dbReference>
<proteinExistence type="predicted"/>
<dbReference type="RefSeq" id="WP_278013574.1">
    <property type="nucleotide sequence ID" value="NZ_JBHSLB010000003.1"/>
</dbReference>
<dbReference type="EMBL" id="CP121208">
    <property type="protein sequence ID" value="WFM84179.1"/>
    <property type="molecule type" value="Genomic_DNA"/>
</dbReference>
<keyword evidence="3" id="KW-1185">Reference proteome</keyword>
<dbReference type="Gene3D" id="1.25.40.340">
    <property type="match status" value="1"/>
</dbReference>